<evidence type="ECO:0000313" key="2">
    <source>
        <dbReference type="Proteomes" id="UP001064048"/>
    </source>
</evidence>
<organism evidence="1 2">
    <name type="scientific">Choristoneura fumiferana</name>
    <name type="common">Spruce budworm moth</name>
    <name type="synonym">Archips fumiferana</name>
    <dbReference type="NCBI Taxonomy" id="7141"/>
    <lineage>
        <taxon>Eukaryota</taxon>
        <taxon>Metazoa</taxon>
        <taxon>Ecdysozoa</taxon>
        <taxon>Arthropoda</taxon>
        <taxon>Hexapoda</taxon>
        <taxon>Insecta</taxon>
        <taxon>Pterygota</taxon>
        <taxon>Neoptera</taxon>
        <taxon>Endopterygota</taxon>
        <taxon>Lepidoptera</taxon>
        <taxon>Glossata</taxon>
        <taxon>Ditrysia</taxon>
        <taxon>Tortricoidea</taxon>
        <taxon>Tortricidae</taxon>
        <taxon>Tortricinae</taxon>
        <taxon>Choristoneura</taxon>
    </lineage>
</organism>
<reference evidence="1 2" key="1">
    <citation type="journal article" date="2022" name="Genome Biol. Evol.">
        <title>The Spruce Budworm Genome: Reconstructing the Evolutionary History of Antifreeze Proteins.</title>
        <authorList>
            <person name="Beliveau C."/>
            <person name="Gagne P."/>
            <person name="Picq S."/>
            <person name="Vernygora O."/>
            <person name="Keeling C.I."/>
            <person name="Pinkney K."/>
            <person name="Doucet D."/>
            <person name="Wen F."/>
            <person name="Johnston J.S."/>
            <person name="Maaroufi H."/>
            <person name="Boyle B."/>
            <person name="Laroche J."/>
            <person name="Dewar K."/>
            <person name="Juretic N."/>
            <person name="Blackburn G."/>
            <person name="Nisole A."/>
            <person name="Brunet B."/>
            <person name="Brandao M."/>
            <person name="Lumley L."/>
            <person name="Duan J."/>
            <person name="Quan G."/>
            <person name="Lucarotti C.J."/>
            <person name="Roe A.D."/>
            <person name="Sperling F.A.H."/>
            <person name="Levesque R.C."/>
            <person name="Cusson M."/>
        </authorList>
    </citation>
    <scope>NUCLEOTIDE SEQUENCE [LARGE SCALE GENOMIC DNA]</scope>
    <source>
        <strain evidence="1">Glfc:IPQL:Cfum</strain>
    </source>
</reference>
<gene>
    <name evidence="1" type="ORF">MSG28_014699</name>
</gene>
<dbReference type="Proteomes" id="UP001064048">
    <property type="component" value="Chromosome 26"/>
</dbReference>
<keyword evidence="2" id="KW-1185">Reference proteome</keyword>
<protein>
    <submittedName>
        <fullName evidence="1">Uncharacterized protein</fullName>
    </submittedName>
</protein>
<name>A0ACC0JSE5_CHOFU</name>
<dbReference type="EMBL" id="CM046126">
    <property type="protein sequence ID" value="KAI8427058.1"/>
    <property type="molecule type" value="Genomic_DNA"/>
</dbReference>
<evidence type="ECO:0000313" key="1">
    <source>
        <dbReference type="EMBL" id="KAI8427058.1"/>
    </source>
</evidence>
<comment type="caution">
    <text evidence="1">The sequence shown here is derived from an EMBL/GenBank/DDBJ whole genome shotgun (WGS) entry which is preliminary data.</text>
</comment>
<proteinExistence type="predicted"/>
<sequence>MDMDVGDEIGDEIGDDDDGGWLDTVRKSIRIKMKKEKADSPVSVKPRALKRGPHKRRGRPPRARAAADSAPEDDTQTDSWTTETAGVPFKVRRVPCPACDLHFTSKVELAAHRARAHPAPRPTPRPKGDKSSLWVCEFCGKTFTYQSSHYSHLRSHLPPVHACPQCEYRTWHRHDLTKHMRIHSGEKNYQCAICANSFYNSSNLLSHMRRTHERSRPHACAQCPKRFYDRTKLRRHQDSHDAIKRFECDVCHSCFTRRCYWKKHLQKQHGVVIPPARCGRKRLNYEVGEDLIDAKKDWPALLRDSVTVPSTEEGMEQTDKRKIS</sequence>
<accession>A0ACC0JSE5</accession>